<dbReference type="InterPro" id="IPR038770">
    <property type="entry name" value="Na+/solute_symporter_sf"/>
</dbReference>
<dbReference type="PANTHER" id="PTHR42751:SF6">
    <property type="entry name" value="CONSERVED INTEGRAL MEMBRANE TRANSPORT PROTEIN-RELATED"/>
    <property type="match status" value="1"/>
</dbReference>
<evidence type="ECO:0000256" key="1">
    <source>
        <dbReference type="ARBA" id="ARBA00004141"/>
    </source>
</evidence>
<evidence type="ECO:0000259" key="9">
    <source>
        <dbReference type="Pfam" id="PF00999"/>
    </source>
</evidence>
<feature type="transmembrane region" description="Helical" evidence="8">
    <location>
        <begin position="333"/>
        <end position="350"/>
    </location>
</feature>
<keyword evidence="5 8" id="KW-1133">Transmembrane helix</keyword>
<keyword evidence="3" id="KW-0813">Transport</keyword>
<comment type="caution">
    <text evidence="10">The sequence shown here is derived from an EMBL/GenBank/DDBJ whole genome shotgun (WGS) entry which is preliminary data.</text>
</comment>
<feature type="transmembrane region" description="Helical" evidence="8">
    <location>
        <begin position="6"/>
        <end position="25"/>
    </location>
</feature>
<evidence type="ECO:0000313" key="10">
    <source>
        <dbReference type="EMBL" id="GAA2611648.1"/>
    </source>
</evidence>
<comment type="similarity">
    <text evidence="2">Belongs to the monovalent cation:proton antiporter 2 (CPA2) transporter (TC 2.A.37) family.</text>
</comment>
<evidence type="ECO:0000256" key="8">
    <source>
        <dbReference type="SAM" id="Phobius"/>
    </source>
</evidence>
<feature type="transmembrane region" description="Helical" evidence="8">
    <location>
        <begin position="261"/>
        <end position="279"/>
    </location>
</feature>
<feature type="transmembrane region" description="Helical" evidence="8">
    <location>
        <begin position="291"/>
        <end position="312"/>
    </location>
</feature>
<feature type="transmembrane region" description="Helical" evidence="8">
    <location>
        <begin position="208"/>
        <end position="229"/>
    </location>
</feature>
<gene>
    <name evidence="10" type="ORF">GCM10010411_52680</name>
</gene>
<feature type="region of interest" description="Disordered" evidence="7">
    <location>
        <begin position="388"/>
        <end position="416"/>
    </location>
</feature>
<keyword evidence="11" id="KW-1185">Reference proteome</keyword>
<evidence type="ECO:0000256" key="5">
    <source>
        <dbReference type="ARBA" id="ARBA00022989"/>
    </source>
</evidence>
<reference evidence="10 11" key="1">
    <citation type="journal article" date="2019" name="Int. J. Syst. Evol. Microbiol.">
        <title>The Global Catalogue of Microorganisms (GCM) 10K type strain sequencing project: providing services to taxonomists for standard genome sequencing and annotation.</title>
        <authorList>
            <consortium name="The Broad Institute Genomics Platform"/>
            <consortium name="The Broad Institute Genome Sequencing Center for Infectious Disease"/>
            <person name="Wu L."/>
            <person name="Ma J."/>
        </authorList>
    </citation>
    <scope>NUCLEOTIDE SEQUENCE [LARGE SCALE GENOMIC DNA]</scope>
    <source>
        <strain evidence="10 11">JCM 6833</strain>
    </source>
</reference>
<feature type="transmembrane region" description="Helical" evidence="8">
    <location>
        <begin position="177"/>
        <end position="199"/>
    </location>
</feature>
<feature type="transmembrane region" description="Helical" evidence="8">
    <location>
        <begin position="235"/>
        <end position="254"/>
    </location>
</feature>
<dbReference type="Pfam" id="PF00999">
    <property type="entry name" value="Na_H_Exchanger"/>
    <property type="match status" value="1"/>
</dbReference>
<organism evidence="10 11">
    <name type="scientific">Actinomadura fulvescens</name>
    <dbReference type="NCBI Taxonomy" id="46160"/>
    <lineage>
        <taxon>Bacteria</taxon>
        <taxon>Bacillati</taxon>
        <taxon>Actinomycetota</taxon>
        <taxon>Actinomycetes</taxon>
        <taxon>Streptosporangiales</taxon>
        <taxon>Thermomonosporaceae</taxon>
        <taxon>Actinomadura</taxon>
    </lineage>
</organism>
<dbReference type="Proteomes" id="UP001501509">
    <property type="component" value="Unassembled WGS sequence"/>
</dbReference>
<dbReference type="EMBL" id="BAAATD010000007">
    <property type="protein sequence ID" value="GAA2611648.1"/>
    <property type="molecule type" value="Genomic_DNA"/>
</dbReference>
<feature type="transmembrane region" description="Helical" evidence="8">
    <location>
        <begin position="149"/>
        <end position="171"/>
    </location>
</feature>
<evidence type="ECO:0000256" key="6">
    <source>
        <dbReference type="ARBA" id="ARBA00023136"/>
    </source>
</evidence>
<feature type="transmembrane region" description="Helical" evidence="8">
    <location>
        <begin position="56"/>
        <end position="77"/>
    </location>
</feature>
<name>A0ABN3Q332_9ACTN</name>
<dbReference type="RefSeq" id="WP_344545048.1">
    <property type="nucleotide sequence ID" value="NZ_BAAATD010000007.1"/>
</dbReference>
<feature type="transmembrane region" description="Helical" evidence="8">
    <location>
        <begin position="356"/>
        <end position="378"/>
    </location>
</feature>
<evidence type="ECO:0000256" key="3">
    <source>
        <dbReference type="ARBA" id="ARBA00022448"/>
    </source>
</evidence>
<evidence type="ECO:0000256" key="7">
    <source>
        <dbReference type="SAM" id="MobiDB-lite"/>
    </source>
</evidence>
<evidence type="ECO:0000256" key="2">
    <source>
        <dbReference type="ARBA" id="ARBA00005551"/>
    </source>
</evidence>
<keyword evidence="6 8" id="KW-0472">Membrane</keyword>
<feature type="transmembrane region" description="Helical" evidence="8">
    <location>
        <begin position="32"/>
        <end position="50"/>
    </location>
</feature>
<comment type="subcellular location">
    <subcellularLocation>
        <location evidence="1">Membrane</location>
        <topology evidence="1">Multi-pass membrane protein</topology>
    </subcellularLocation>
</comment>
<proteinExistence type="inferred from homology"/>
<keyword evidence="4 8" id="KW-0812">Transmembrane</keyword>
<evidence type="ECO:0000256" key="4">
    <source>
        <dbReference type="ARBA" id="ARBA00022692"/>
    </source>
</evidence>
<protein>
    <submittedName>
        <fullName evidence="10">Cation:proton antiporter</fullName>
    </submittedName>
</protein>
<dbReference type="PANTHER" id="PTHR42751">
    <property type="entry name" value="SODIUM/HYDROGEN EXCHANGER FAMILY/TRKA DOMAIN PROTEIN"/>
    <property type="match status" value="1"/>
</dbReference>
<evidence type="ECO:0000313" key="11">
    <source>
        <dbReference type="Proteomes" id="UP001501509"/>
    </source>
</evidence>
<feature type="domain" description="Cation/H+ exchanger transmembrane" evidence="9">
    <location>
        <begin position="15"/>
        <end position="370"/>
    </location>
</feature>
<dbReference type="InterPro" id="IPR006153">
    <property type="entry name" value="Cation/H_exchanger_TM"/>
</dbReference>
<sequence length="416" mass="42076">MHGAVQLIELGAIVLVLGLLGAVAVRFSISAIPLYLVAGLAFGSGGIIPLGASEDFVAIGAEVGVILLLFTLGLEYTAGELVGTLRSSAPVGVADLLLNATPGVLAALLLGWGPVAAVALGGITYVTSSGITAKVMGDLGWLGNRETPAVLSILVFEDLAMAAYLPILTAVLAGASLLAGATTLGIAALTIAVILFIALRHGRLVERFVASPTDEVLLLKVLGLTLLVAGLAQQLQVSAAVGAFLVGIALSGPLAHTARDLLAPLRDLFAAVFFVFFGLHTDPADLPPVLGIAAALAAAGIATKLGTGWLAARRAGVATTGRLRAGAALVPRGEFNIVIAGLAVSAGINPRLGPLAAAYVLILAIAGPLLARTAEPLARSLRTARERRAAGRLDPSPAPSIEQNDQPLLGDIPNER</sequence>
<accession>A0ABN3Q332</accession>
<dbReference type="Gene3D" id="1.20.1530.20">
    <property type="match status" value="1"/>
</dbReference>